<dbReference type="EMBL" id="CP001280">
    <property type="protein sequence ID" value="ACK49734.1"/>
    <property type="molecule type" value="Genomic_DNA"/>
</dbReference>
<feature type="region of interest" description="Disordered" evidence="1">
    <location>
        <begin position="217"/>
        <end position="328"/>
    </location>
</feature>
<accession>B8EQY9</accession>
<evidence type="ECO:0000259" key="3">
    <source>
        <dbReference type="Pfam" id="PF09976"/>
    </source>
</evidence>
<feature type="compositionally biased region" description="Pro residues" evidence="1">
    <location>
        <begin position="314"/>
        <end position="328"/>
    </location>
</feature>
<organism evidence="4 5">
    <name type="scientific">Methylocella silvestris (strain DSM 15510 / CIP 108128 / LMG 27833 / NCIMB 13906 / BL2)</name>
    <dbReference type="NCBI Taxonomy" id="395965"/>
    <lineage>
        <taxon>Bacteria</taxon>
        <taxon>Pseudomonadati</taxon>
        <taxon>Pseudomonadota</taxon>
        <taxon>Alphaproteobacteria</taxon>
        <taxon>Hyphomicrobiales</taxon>
        <taxon>Beijerinckiaceae</taxon>
        <taxon>Methylocella</taxon>
    </lineage>
</organism>
<protein>
    <recommendedName>
        <fullName evidence="3">Ancillary SecYEG translocon subunit/Cell division coordinator CpoB TPR domain-containing protein</fullName>
    </recommendedName>
</protein>
<feature type="compositionally biased region" description="Low complexity" evidence="1">
    <location>
        <begin position="233"/>
        <end position="298"/>
    </location>
</feature>
<reference evidence="4 5" key="1">
    <citation type="journal article" date="2010" name="J. Bacteriol.">
        <title>Complete genome sequence of the aerobic facultative methanotroph Methylocella silvestris BL2.</title>
        <authorList>
            <person name="Chen Y."/>
            <person name="Crombie A."/>
            <person name="Rahman M.T."/>
            <person name="Dedysh S.N."/>
            <person name="Liesack W."/>
            <person name="Stott M.B."/>
            <person name="Alam M."/>
            <person name="Theisen A.R."/>
            <person name="Murrell J.C."/>
            <person name="Dunfield P.F."/>
        </authorList>
    </citation>
    <scope>NUCLEOTIDE SEQUENCE [LARGE SCALE GENOMIC DNA]</scope>
    <source>
        <strain evidence="5">DSM 15510 / CIP 108128 / LMG 27833 / NCIMB 13906 / BL2</strain>
    </source>
</reference>
<proteinExistence type="predicted"/>
<sequence>MSEFFREVDEDYRRERLAKIWTKYQGWFIGAAVLLVAATAGWRIYQHFHLQAAEAAGARYEAALRLSQDGKSAEAEAEFKEIAASGPKGYATLAHLRAVDEIVGRDPAAAIAAYDALGADPTFDQSFKEAAQTRAAVLRVDRDDPKAFEEKYGALAQPSFTYHDTIRELLALAAFKREDFEAAGRWLDMIVGDPRAPGPLRQRAEAFLGLVQAGKLSPAPAEPLSTPAPPAAEAPVLPETSASPPAAPAEPSALKPGAEAAPETPPAEAAVPEPQNPVAEAPPASASAPDENSASKSAAPPPPEPEKSGAEPDAAPPAAAPGAPAQPN</sequence>
<keyword evidence="2" id="KW-0812">Transmembrane</keyword>
<name>B8EQY9_METSB</name>
<evidence type="ECO:0000313" key="4">
    <source>
        <dbReference type="EMBL" id="ACK49734.1"/>
    </source>
</evidence>
<feature type="transmembrane region" description="Helical" evidence="2">
    <location>
        <begin position="24"/>
        <end position="45"/>
    </location>
</feature>
<dbReference type="STRING" id="395965.Msil_0763"/>
<keyword evidence="2" id="KW-0472">Membrane</keyword>
<dbReference type="InterPro" id="IPR018704">
    <property type="entry name" value="SecYEG/CpoB_TPR"/>
</dbReference>
<keyword evidence="5" id="KW-1185">Reference proteome</keyword>
<evidence type="ECO:0000313" key="5">
    <source>
        <dbReference type="Proteomes" id="UP000002257"/>
    </source>
</evidence>
<gene>
    <name evidence="4" type="ordered locus">Msil_0763</name>
</gene>
<dbReference type="RefSeq" id="WP_012589804.1">
    <property type="nucleotide sequence ID" value="NC_011666.1"/>
</dbReference>
<dbReference type="AlphaFoldDB" id="B8EQY9"/>
<dbReference type="Pfam" id="PF09976">
    <property type="entry name" value="TPR_21"/>
    <property type="match status" value="1"/>
</dbReference>
<dbReference type="KEGG" id="msl:Msil_0763"/>
<feature type="domain" description="Ancillary SecYEG translocon subunit/Cell division coordinator CpoB TPR" evidence="3">
    <location>
        <begin position="21"/>
        <end position="144"/>
    </location>
</feature>
<dbReference type="OrthoDB" id="7173339at2"/>
<evidence type="ECO:0000256" key="1">
    <source>
        <dbReference type="SAM" id="MobiDB-lite"/>
    </source>
</evidence>
<dbReference type="HOGENOM" id="CLU_073302_1_1_5"/>
<dbReference type="eggNOG" id="COG4649">
    <property type="taxonomic scope" value="Bacteria"/>
</dbReference>
<evidence type="ECO:0000256" key="2">
    <source>
        <dbReference type="SAM" id="Phobius"/>
    </source>
</evidence>
<keyword evidence="2" id="KW-1133">Transmembrane helix</keyword>
<dbReference type="Proteomes" id="UP000002257">
    <property type="component" value="Chromosome"/>
</dbReference>